<evidence type="ECO:0000313" key="1">
    <source>
        <dbReference type="EMBL" id="ADQ79185.1"/>
    </source>
</evidence>
<dbReference type="AlphaFoldDB" id="E4T391"/>
<dbReference type="EMBL" id="CP002345">
    <property type="protein sequence ID" value="ADQ79185.1"/>
    <property type="molecule type" value="Genomic_DNA"/>
</dbReference>
<evidence type="ECO:0008006" key="3">
    <source>
        <dbReference type="Google" id="ProtNLM"/>
    </source>
</evidence>
<dbReference type="eggNOG" id="ENOG502ZW7P">
    <property type="taxonomic scope" value="Bacteria"/>
</dbReference>
<dbReference type="OrthoDB" id="9813214at2"/>
<proteinExistence type="predicted"/>
<reference evidence="1 2" key="2">
    <citation type="journal article" date="2011" name="Stand. Genomic Sci.">
        <title>Complete genome sequence of Paludibacter propionicigenes type strain (WB4).</title>
        <authorList>
            <person name="Gronow S."/>
            <person name="Munk C."/>
            <person name="Lapidus A."/>
            <person name="Nolan M."/>
            <person name="Lucas S."/>
            <person name="Hammon N."/>
            <person name="Deshpande S."/>
            <person name="Cheng J.F."/>
            <person name="Tapia R."/>
            <person name="Han C."/>
            <person name="Goodwin L."/>
            <person name="Pitluck S."/>
            <person name="Liolios K."/>
            <person name="Ivanova N."/>
            <person name="Mavromatis K."/>
            <person name="Mikhailova N."/>
            <person name="Pati A."/>
            <person name="Chen A."/>
            <person name="Palaniappan K."/>
            <person name="Land M."/>
            <person name="Hauser L."/>
            <person name="Chang Y.J."/>
            <person name="Jeffries C.D."/>
            <person name="Brambilla E."/>
            <person name="Rohde M."/>
            <person name="Goker M."/>
            <person name="Detter J.C."/>
            <person name="Woyke T."/>
            <person name="Bristow J."/>
            <person name="Eisen J.A."/>
            <person name="Markowitz V."/>
            <person name="Hugenholtz P."/>
            <person name="Kyrpides N.C."/>
            <person name="Klenk H.P."/>
        </authorList>
    </citation>
    <scope>NUCLEOTIDE SEQUENCE [LARGE SCALE GENOMIC DNA]</scope>
    <source>
        <strain evidence="2">DSM 17365 / JCM 13257 / WB4</strain>
    </source>
</reference>
<evidence type="ECO:0000313" key="2">
    <source>
        <dbReference type="Proteomes" id="UP000008718"/>
    </source>
</evidence>
<keyword evidence="2" id="KW-1185">Reference proteome</keyword>
<name>E4T391_PALPW</name>
<dbReference type="PROSITE" id="PS51257">
    <property type="entry name" value="PROKAR_LIPOPROTEIN"/>
    <property type="match status" value="1"/>
</dbReference>
<dbReference type="Proteomes" id="UP000008718">
    <property type="component" value="Chromosome"/>
</dbReference>
<dbReference type="HOGENOM" id="CLU_542727_0_0_10"/>
<dbReference type="KEGG" id="ppn:Palpr_1036"/>
<gene>
    <name evidence="1" type="ordered locus">Palpr_1036</name>
</gene>
<accession>E4T391</accession>
<organism evidence="1 2">
    <name type="scientific">Paludibacter propionicigenes (strain DSM 17365 / JCM 13257 / WB4)</name>
    <dbReference type="NCBI Taxonomy" id="694427"/>
    <lineage>
        <taxon>Bacteria</taxon>
        <taxon>Pseudomonadati</taxon>
        <taxon>Bacteroidota</taxon>
        <taxon>Bacteroidia</taxon>
        <taxon>Bacteroidales</taxon>
        <taxon>Paludibacteraceae</taxon>
        <taxon>Paludibacter</taxon>
    </lineage>
</organism>
<protein>
    <recommendedName>
        <fullName evidence="3">Lipoprotein</fullName>
    </recommendedName>
</protein>
<sequence>MKNNFYLLCLFSFFILTSCNQKETKHIIVKEGIGFENIVLYRTTKSEIYKLFGTDYKQINHNNYSIEDYYEKLGISFYHICYNKKRRIEFINFDRNFYGKTSKGFDIQSMTFNDLLKIYGTPHWRFSKKSDEIKFYYGDLGIEFCINKKEEIPDSLPTSYFTNDIYINRLLFKYFKFVYGHDKIKEFTILLRDTVDSKSLYLGKSEIDSVFPINTTKESFGILGNRLKVKLPEGLKIECEDQQDVVFEKNKQSFMFNVTDFNCLASMNMKADVAKIVKSWGNSEYSLKNIFIKKDLSIYVIEPHKLKLDDNGNLWLKSAFVKNCDNTILYLSFDINSNAWYNLRNYQKLANEIIKSIQAGSKQLYSKAEIVQIKTQHRKISINKPTGLIYTKNIGTDFRVFVFNKLVHFSEPQSSMLVYIGNHPNYIYNQSDEPVIVEKKKGLLFGQDVEWNFCYKDKKKKFPYTIEGICKFDSKDDVHVVLKICSTEDIELFKKSLPETQY</sequence>
<reference key="1">
    <citation type="submission" date="2010-11" db="EMBL/GenBank/DDBJ databases">
        <title>The complete genome of Paludibacter propionicigenes DSM 17365.</title>
        <authorList>
            <consortium name="US DOE Joint Genome Institute (JGI-PGF)"/>
            <person name="Lucas S."/>
            <person name="Copeland A."/>
            <person name="Lapidus A."/>
            <person name="Bruce D."/>
            <person name="Goodwin L."/>
            <person name="Pitluck S."/>
            <person name="Kyrpides N."/>
            <person name="Mavromatis K."/>
            <person name="Ivanova N."/>
            <person name="Munk A.C."/>
            <person name="Brettin T."/>
            <person name="Detter J.C."/>
            <person name="Han C."/>
            <person name="Tapia R."/>
            <person name="Land M."/>
            <person name="Hauser L."/>
            <person name="Markowitz V."/>
            <person name="Cheng J.-F."/>
            <person name="Hugenholtz P."/>
            <person name="Woyke T."/>
            <person name="Wu D."/>
            <person name="Gronow S."/>
            <person name="Wellnitz S."/>
            <person name="Brambilla E."/>
            <person name="Klenk H.-P."/>
            <person name="Eisen J.A."/>
        </authorList>
    </citation>
    <scope>NUCLEOTIDE SEQUENCE</scope>
    <source>
        <strain>WB4</strain>
    </source>
</reference>
<dbReference type="RefSeq" id="WP_013444554.1">
    <property type="nucleotide sequence ID" value="NC_014734.1"/>
</dbReference>